<organism evidence="2 3">
    <name type="scientific">Brassica cretica</name>
    <name type="common">Mustard</name>
    <dbReference type="NCBI Taxonomy" id="69181"/>
    <lineage>
        <taxon>Eukaryota</taxon>
        <taxon>Viridiplantae</taxon>
        <taxon>Streptophyta</taxon>
        <taxon>Embryophyta</taxon>
        <taxon>Tracheophyta</taxon>
        <taxon>Spermatophyta</taxon>
        <taxon>Magnoliopsida</taxon>
        <taxon>eudicotyledons</taxon>
        <taxon>Gunneridae</taxon>
        <taxon>Pentapetalae</taxon>
        <taxon>rosids</taxon>
        <taxon>malvids</taxon>
        <taxon>Brassicales</taxon>
        <taxon>Brassicaceae</taxon>
        <taxon>Brassiceae</taxon>
        <taxon>Brassica</taxon>
    </lineage>
</organism>
<name>A0ABQ7EZA4_BRACR</name>
<comment type="caution">
    <text evidence="2">The sequence shown here is derived from an EMBL/GenBank/DDBJ whole genome shotgun (WGS) entry which is preliminary data.</text>
</comment>
<evidence type="ECO:0000256" key="1">
    <source>
        <dbReference type="SAM" id="MobiDB-lite"/>
    </source>
</evidence>
<accession>A0ABQ7EZA4</accession>
<dbReference type="EMBL" id="QGKV02000297">
    <property type="protein sequence ID" value="KAF3608902.1"/>
    <property type="molecule type" value="Genomic_DNA"/>
</dbReference>
<protein>
    <recommendedName>
        <fullName evidence="4">DUF4005 domain-containing protein</fullName>
    </recommendedName>
</protein>
<sequence length="133" mass="15033">MALGKRPGGLLDFRSNASDIRRREGREPHPETALPNLQNGPKICPPNRTKESKIDAGMTKTPHESPSVAHHSNETTDSCQRREPELAPRSLTKYTPRGRTGTQPGKPERKEQERRRQGGHSWSVHRKRIGTWS</sequence>
<evidence type="ECO:0000313" key="2">
    <source>
        <dbReference type="EMBL" id="KAF3608902.1"/>
    </source>
</evidence>
<evidence type="ECO:0000313" key="3">
    <source>
        <dbReference type="Proteomes" id="UP000266723"/>
    </source>
</evidence>
<feature type="region of interest" description="Disordered" evidence="1">
    <location>
        <begin position="1"/>
        <end position="133"/>
    </location>
</feature>
<proteinExistence type="predicted"/>
<feature type="compositionally biased region" description="Basic residues" evidence="1">
    <location>
        <begin position="123"/>
        <end position="133"/>
    </location>
</feature>
<reference evidence="2 3" key="1">
    <citation type="journal article" date="2020" name="BMC Genomics">
        <title>Intraspecific diversification of the crop wild relative Brassica cretica Lam. using demographic model selection.</title>
        <authorList>
            <person name="Kioukis A."/>
            <person name="Michalopoulou V.A."/>
            <person name="Briers L."/>
            <person name="Pirintsos S."/>
            <person name="Studholme D.J."/>
            <person name="Pavlidis P."/>
            <person name="Sarris P.F."/>
        </authorList>
    </citation>
    <scope>NUCLEOTIDE SEQUENCE [LARGE SCALE GENOMIC DNA]</scope>
    <source>
        <strain evidence="3">cv. PFS-1207/04</strain>
    </source>
</reference>
<dbReference type="Proteomes" id="UP000266723">
    <property type="component" value="Unassembled WGS sequence"/>
</dbReference>
<keyword evidence="3" id="KW-1185">Reference proteome</keyword>
<feature type="compositionally biased region" description="Basic and acidic residues" evidence="1">
    <location>
        <begin position="106"/>
        <end position="116"/>
    </location>
</feature>
<feature type="compositionally biased region" description="Basic and acidic residues" evidence="1">
    <location>
        <begin position="19"/>
        <end position="30"/>
    </location>
</feature>
<feature type="compositionally biased region" description="Basic and acidic residues" evidence="1">
    <location>
        <begin position="71"/>
        <end position="86"/>
    </location>
</feature>
<evidence type="ECO:0008006" key="4">
    <source>
        <dbReference type="Google" id="ProtNLM"/>
    </source>
</evidence>
<gene>
    <name evidence="2" type="ORF">DY000_02049818</name>
</gene>